<feature type="transmembrane region" description="Helical" evidence="7">
    <location>
        <begin position="151"/>
        <end position="169"/>
    </location>
</feature>
<dbReference type="EMBL" id="CP008956">
    <property type="protein sequence ID" value="QJQ01092.1"/>
    <property type="molecule type" value="Genomic_DNA"/>
</dbReference>
<protein>
    <submittedName>
        <fullName evidence="8">Putative sulfate exporter family transporter</fullName>
    </submittedName>
</protein>
<evidence type="ECO:0000256" key="2">
    <source>
        <dbReference type="ARBA" id="ARBA00007977"/>
    </source>
</evidence>
<keyword evidence="5 7" id="KW-1133">Transmembrane helix</keyword>
<organism evidence="8 9">
    <name type="scientific">Herbaspirillum rubrisubalbicans Os34</name>
    <dbReference type="NCBI Taxonomy" id="1235827"/>
    <lineage>
        <taxon>Bacteria</taxon>
        <taxon>Pseudomonadati</taxon>
        <taxon>Pseudomonadota</taxon>
        <taxon>Betaproteobacteria</taxon>
        <taxon>Burkholderiales</taxon>
        <taxon>Oxalobacteraceae</taxon>
        <taxon>Herbaspirillum</taxon>
    </lineage>
</organism>
<feature type="transmembrane region" description="Helical" evidence="7">
    <location>
        <begin position="24"/>
        <end position="50"/>
    </location>
</feature>
<comment type="subcellular location">
    <subcellularLocation>
        <location evidence="1">Cell membrane</location>
        <topology evidence="1">Multi-pass membrane protein</topology>
    </subcellularLocation>
</comment>
<evidence type="ECO:0000256" key="3">
    <source>
        <dbReference type="ARBA" id="ARBA00022475"/>
    </source>
</evidence>
<dbReference type="InterPro" id="IPR018383">
    <property type="entry name" value="UPF0324_pro"/>
</dbReference>
<dbReference type="GO" id="GO:0005886">
    <property type="term" value="C:plasma membrane"/>
    <property type="evidence" value="ECO:0007669"/>
    <property type="project" value="UniProtKB-SubCell"/>
</dbReference>
<keyword evidence="4 7" id="KW-0812">Transmembrane</keyword>
<dbReference type="PANTHER" id="PTHR30106">
    <property type="entry name" value="INNER MEMBRANE PROTEIN YEIH-RELATED"/>
    <property type="match status" value="1"/>
</dbReference>
<dbReference type="AlphaFoldDB" id="A0A6M3ZU92"/>
<evidence type="ECO:0000313" key="9">
    <source>
        <dbReference type="Proteomes" id="UP000501648"/>
    </source>
</evidence>
<evidence type="ECO:0000313" key="8">
    <source>
        <dbReference type="EMBL" id="QJQ01092.1"/>
    </source>
</evidence>
<feature type="transmembrane region" description="Helical" evidence="7">
    <location>
        <begin position="431"/>
        <end position="450"/>
    </location>
</feature>
<keyword evidence="3" id="KW-1003">Cell membrane</keyword>
<keyword evidence="6 7" id="KW-0472">Membrane</keyword>
<feature type="transmembrane region" description="Helical" evidence="7">
    <location>
        <begin position="104"/>
        <end position="122"/>
    </location>
</feature>
<feature type="transmembrane region" description="Helical" evidence="7">
    <location>
        <begin position="243"/>
        <end position="264"/>
    </location>
</feature>
<proteinExistence type="inferred from homology"/>
<evidence type="ECO:0000256" key="5">
    <source>
        <dbReference type="ARBA" id="ARBA00022989"/>
    </source>
</evidence>
<feature type="transmembrane region" description="Helical" evidence="7">
    <location>
        <begin position="462"/>
        <end position="485"/>
    </location>
</feature>
<feature type="transmembrane region" description="Helical" evidence="7">
    <location>
        <begin position="181"/>
        <end position="202"/>
    </location>
</feature>
<dbReference type="PANTHER" id="PTHR30106:SF1">
    <property type="entry name" value="UPF0324 MEMBRANE PROTEIN FN0533"/>
    <property type="match status" value="1"/>
</dbReference>
<gene>
    <name evidence="8" type="ORF">C798_12855</name>
</gene>
<feature type="transmembrane region" description="Helical" evidence="7">
    <location>
        <begin position="344"/>
        <end position="372"/>
    </location>
</feature>
<dbReference type="RefSeq" id="WP_017454665.1">
    <property type="nucleotide sequence ID" value="NZ_CP008956.1"/>
</dbReference>
<sequence>MSNPVITNAVNSQVGQQARFNEDWLALGIGLLIFALALSGLAGANLLGWVVSTSVWQAPGGALGPTAKSYAGLGGIGALLATYLALLAVLSLGASLLKLRVGRFAAAFTVVFALAYLSWFIGNNAYLAAVTPADLQKFGIDWSLRLTNEGGFVVALIVGLVISNVFPRFAEWLKEAIRPELYIKIAIVILGGFIAVTIAGKLSLASSVLLRGLAAIVEAYLIYWAVVYFVARKWFGFSREWAAPLASGISICGVAAAIATGGAIRSRPAVPVLVSSLVVIFAVIEVLVLPFLAQAFLSHEPLVAAAWLGLAVKTDGAAVAAGGITEALIQAKNAAEGIHYQSGWILGTTATVKVFIDVFIGIWAFILAYIWTNHINVQPGQPRARASEIWERFPKFILGFVATFLIGFWLATTSSPDTLSKLTPSVGVANTFRVIFFILTFFSIGVLSNFRKLWEDGLGKLVAVYVVSLFGFVIWVGLLVSWIFFAGVKPPLAN</sequence>
<feature type="transmembrane region" description="Helical" evidence="7">
    <location>
        <begin position="70"/>
        <end position="92"/>
    </location>
</feature>
<evidence type="ECO:0000256" key="4">
    <source>
        <dbReference type="ARBA" id="ARBA00022692"/>
    </source>
</evidence>
<dbReference type="Pfam" id="PF03601">
    <property type="entry name" value="Cons_hypoth698"/>
    <property type="match status" value="1"/>
</dbReference>
<comment type="similarity">
    <text evidence="2">Belongs to the UPF0324 family.</text>
</comment>
<feature type="transmembrane region" description="Helical" evidence="7">
    <location>
        <begin position="208"/>
        <end position="231"/>
    </location>
</feature>
<evidence type="ECO:0000256" key="6">
    <source>
        <dbReference type="ARBA" id="ARBA00023136"/>
    </source>
</evidence>
<evidence type="ECO:0000256" key="7">
    <source>
        <dbReference type="SAM" id="Phobius"/>
    </source>
</evidence>
<accession>A0A6M3ZU92</accession>
<reference evidence="8 9" key="1">
    <citation type="journal article" date="2012" name="J. Bacteriol.">
        <title>Genome sequence of the pathogenic Herbaspirillum seropedicae strain Os34, isolated from rice roots.</title>
        <authorList>
            <person name="Ye W."/>
            <person name="Ye S."/>
            <person name="Liu J."/>
            <person name="Chang S."/>
            <person name="Chen M."/>
            <person name="Zhu B."/>
            <person name="Guo L."/>
            <person name="An Q."/>
        </authorList>
    </citation>
    <scope>NUCLEOTIDE SEQUENCE [LARGE SCALE GENOMIC DNA]</scope>
    <source>
        <strain evidence="8 9">Os34</strain>
    </source>
</reference>
<feature type="transmembrane region" description="Helical" evidence="7">
    <location>
        <begin position="270"/>
        <end position="292"/>
    </location>
</feature>
<name>A0A6M3ZU92_9BURK</name>
<evidence type="ECO:0000256" key="1">
    <source>
        <dbReference type="ARBA" id="ARBA00004651"/>
    </source>
</evidence>
<dbReference type="Proteomes" id="UP000501648">
    <property type="component" value="Chromosome"/>
</dbReference>
<feature type="transmembrane region" description="Helical" evidence="7">
    <location>
        <begin position="393"/>
        <end position="411"/>
    </location>
</feature>